<dbReference type="EMBL" id="CP034928">
    <property type="protein sequence ID" value="QAA76758.1"/>
    <property type="molecule type" value="Genomic_DNA"/>
</dbReference>
<evidence type="ECO:0000313" key="4">
    <source>
        <dbReference type="Proteomes" id="UP000287233"/>
    </source>
</evidence>
<evidence type="ECO:0000313" key="3">
    <source>
        <dbReference type="EMBL" id="QAA76758.1"/>
    </source>
</evidence>
<dbReference type="AlphaFoldDB" id="A0A410FUY4"/>
<dbReference type="Proteomes" id="UP000287233">
    <property type="component" value="Chromosome"/>
</dbReference>
<proteinExistence type="predicted"/>
<reference evidence="4" key="1">
    <citation type="submission" date="2018-12" db="EMBL/GenBank/DDBJ databases">
        <title>Complete genome sequence of an uncultured bacterium of the candidate phylum Bipolaricaulota.</title>
        <authorList>
            <person name="Kadnikov V.V."/>
            <person name="Mardanov A.V."/>
            <person name="Beletsky A.V."/>
            <person name="Frank Y.A."/>
            <person name="Karnachuk O.V."/>
            <person name="Ravin N.V."/>
        </authorList>
    </citation>
    <scope>NUCLEOTIDE SEQUENCE [LARGE SCALE GENOMIC DNA]</scope>
</reference>
<keyword evidence="2" id="KW-1133">Transmembrane helix</keyword>
<protein>
    <submittedName>
        <fullName evidence="3">Uncharacterized protein</fullName>
    </submittedName>
</protein>
<keyword evidence="2" id="KW-0472">Membrane</keyword>
<evidence type="ECO:0000256" key="2">
    <source>
        <dbReference type="SAM" id="Phobius"/>
    </source>
</evidence>
<dbReference type="KEGG" id="bih:BIP78_0992"/>
<evidence type="ECO:0000256" key="1">
    <source>
        <dbReference type="SAM" id="MobiDB-lite"/>
    </source>
</evidence>
<organism evidence="3 4">
    <name type="scientific">Bipolaricaulis sibiricus</name>
    <dbReference type="NCBI Taxonomy" id="2501609"/>
    <lineage>
        <taxon>Bacteria</taxon>
        <taxon>Candidatus Bipolaricaulota</taxon>
        <taxon>Candidatus Bipolaricaulia</taxon>
        <taxon>Candidatus Bipolaricaulales</taxon>
        <taxon>Candidatus Bipolaricaulaceae</taxon>
        <taxon>Candidatus Bipolaricaulis</taxon>
    </lineage>
</organism>
<keyword evidence="2" id="KW-0812">Transmembrane</keyword>
<feature type="compositionally biased region" description="Pro residues" evidence="1">
    <location>
        <begin position="24"/>
        <end position="33"/>
    </location>
</feature>
<name>A0A410FUY4_BIPS1</name>
<sequence>MGAPATRLEPDDGPGGRVLDRFLPRPPSGPGRPPVVSHGGLAAELGSPPVINRDAVQVRGDLPSEATVGVSLIWRGCCQAESAQWTWRLVRSGPAVDAIPPQPRADELPWGWILVGGILAVGLIAILLQL</sequence>
<feature type="transmembrane region" description="Helical" evidence="2">
    <location>
        <begin position="110"/>
        <end position="128"/>
    </location>
</feature>
<gene>
    <name evidence="3" type="ORF">BIP78_0992</name>
</gene>
<accession>A0A410FUY4</accession>
<feature type="region of interest" description="Disordered" evidence="1">
    <location>
        <begin position="1"/>
        <end position="39"/>
    </location>
</feature>